<sequence>MKIEQQGQQPDHRHELSAEYAEAKGSESKAKKNQDNKKEKNKEPGKEPEEWYKSQIHHTRTIYLAQTVKLPEKLDALRAIAHVRGVRMHMRGRLDEVEAPALNANTDLGAEELVSHESDAVLSARLHWQK</sequence>
<dbReference type="Proteomes" id="UP000790377">
    <property type="component" value="Unassembled WGS sequence"/>
</dbReference>
<name>A0ACB8A293_9AGAM</name>
<organism evidence="1 2">
    <name type="scientific">Hygrophoropsis aurantiaca</name>
    <dbReference type="NCBI Taxonomy" id="72124"/>
    <lineage>
        <taxon>Eukaryota</taxon>
        <taxon>Fungi</taxon>
        <taxon>Dikarya</taxon>
        <taxon>Basidiomycota</taxon>
        <taxon>Agaricomycotina</taxon>
        <taxon>Agaricomycetes</taxon>
        <taxon>Agaricomycetidae</taxon>
        <taxon>Boletales</taxon>
        <taxon>Coniophorineae</taxon>
        <taxon>Hygrophoropsidaceae</taxon>
        <taxon>Hygrophoropsis</taxon>
    </lineage>
</organism>
<keyword evidence="2" id="KW-1185">Reference proteome</keyword>
<comment type="caution">
    <text evidence="1">The sequence shown here is derived from an EMBL/GenBank/DDBJ whole genome shotgun (WGS) entry which is preliminary data.</text>
</comment>
<reference evidence="1" key="1">
    <citation type="journal article" date="2021" name="New Phytol.">
        <title>Evolutionary innovations through gain and loss of genes in the ectomycorrhizal Boletales.</title>
        <authorList>
            <person name="Wu G."/>
            <person name="Miyauchi S."/>
            <person name="Morin E."/>
            <person name="Kuo A."/>
            <person name="Drula E."/>
            <person name="Varga T."/>
            <person name="Kohler A."/>
            <person name="Feng B."/>
            <person name="Cao Y."/>
            <person name="Lipzen A."/>
            <person name="Daum C."/>
            <person name="Hundley H."/>
            <person name="Pangilinan J."/>
            <person name="Johnson J."/>
            <person name="Barry K."/>
            <person name="LaButti K."/>
            <person name="Ng V."/>
            <person name="Ahrendt S."/>
            <person name="Min B."/>
            <person name="Choi I.G."/>
            <person name="Park H."/>
            <person name="Plett J.M."/>
            <person name="Magnuson J."/>
            <person name="Spatafora J.W."/>
            <person name="Nagy L.G."/>
            <person name="Henrissat B."/>
            <person name="Grigoriev I.V."/>
            <person name="Yang Z.L."/>
            <person name="Xu J."/>
            <person name="Martin F.M."/>
        </authorList>
    </citation>
    <scope>NUCLEOTIDE SEQUENCE</scope>
    <source>
        <strain evidence="1">ATCC 28755</strain>
    </source>
</reference>
<protein>
    <submittedName>
        <fullName evidence="1">Uncharacterized protein</fullName>
    </submittedName>
</protein>
<proteinExistence type="predicted"/>
<evidence type="ECO:0000313" key="2">
    <source>
        <dbReference type="Proteomes" id="UP000790377"/>
    </source>
</evidence>
<dbReference type="EMBL" id="MU267980">
    <property type="protein sequence ID" value="KAH7906748.1"/>
    <property type="molecule type" value="Genomic_DNA"/>
</dbReference>
<gene>
    <name evidence="1" type="ORF">BJ138DRAFT_1104884</name>
</gene>
<evidence type="ECO:0000313" key="1">
    <source>
        <dbReference type="EMBL" id="KAH7906748.1"/>
    </source>
</evidence>
<accession>A0ACB8A293</accession>